<protein>
    <submittedName>
        <fullName evidence="2">Uncharacterized protein</fullName>
    </submittedName>
</protein>
<sequence>MSMNLKESAEEWTPVVVAEVKQSDSTGIQDGVVSLGEEITITVIKCTAEQAKPQIFDADKAMKSLLERLKKQILDNEKAQGGKAEDEDGSVEKQSKSETDKGAAG</sequence>
<evidence type="ECO:0000256" key="1">
    <source>
        <dbReference type="SAM" id="MobiDB-lite"/>
    </source>
</evidence>
<evidence type="ECO:0000313" key="2">
    <source>
        <dbReference type="EMBL" id="CAL8119930.1"/>
    </source>
</evidence>
<organism evidence="2 3">
    <name type="scientific">Orchesella dallaii</name>
    <dbReference type="NCBI Taxonomy" id="48710"/>
    <lineage>
        <taxon>Eukaryota</taxon>
        <taxon>Metazoa</taxon>
        <taxon>Ecdysozoa</taxon>
        <taxon>Arthropoda</taxon>
        <taxon>Hexapoda</taxon>
        <taxon>Collembola</taxon>
        <taxon>Entomobryomorpha</taxon>
        <taxon>Entomobryoidea</taxon>
        <taxon>Orchesellidae</taxon>
        <taxon>Orchesellinae</taxon>
        <taxon>Orchesella</taxon>
    </lineage>
</organism>
<feature type="region of interest" description="Disordered" evidence="1">
    <location>
        <begin position="75"/>
        <end position="105"/>
    </location>
</feature>
<gene>
    <name evidence="2" type="ORF">ODALV1_LOCUS18778</name>
</gene>
<dbReference type="EMBL" id="CAXLJM020000062">
    <property type="protein sequence ID" value="CAL8119930.1"/>
    <property type="molecule type" value="Genomic_DNA"/>
</dbReference>
<proteinExistence type="predicted"/>
<dbReference type="Proteomes" id="UP001642540">
    <property type="component" value="Unassembled WGS sequence"/>
</dbReference>
<name>A0ABP1R4M3_9HEXA</name>
<evidence type="ECO:0000313" key="3">
    <source>
        <dbReference type="Proteomes" id="UP001642540"/>
    </source>
</evidence>
<comment type="caution">
    <text evidence="2">The sequence shown here is derived from an EMBL/GenBank/DDBJ whole genome shotgun (WGS) entry which is preliminary data.</text>
</comment>
<keyword evidence="3" id="KW-1185">Reference proteome</keyword>
<accession>A0ABP1R4M3</accession>
<reference evidence="2 3" key="1">
    <citation type="submission" date="2024-08" db="EMBL/GenBank/DDBJ databases">
        <authorList>
            <person name="Cucini C."/>
            <person name="Frati F."/>
        </authorList>
    </citation>
    <scope>NUCLEOTIDE SEQUENCE [LARGE SCALE GENOMIC DNA]</scope>
</reference>